<evidence type="ECO:0000256" key="3">
    <source>
        <dbReference type="ARBA" id="ARBA00022692"/>
    </source>
</evidence>
<feature type="transmembrane region" description="Helical" evidence="6">
    <location>
        <begin position="200"/>
        <end position="220"/>
    </location>
</feature>
<dbReference type="InterPro" id="IPR038330">
    <property type="entry name" value="TspO/MBR-related_sf"/>
</dbReference>
<protein>
    <recommendedName>
        <fullName evidence="9">Tryptophan-rich sensory protein</fullName>
    </recommendedName>
</protein>
<dbReference type="CDD" id="cd15904">
    <property type="entry name" value="TSPO_MBR"/>
    <property type="match status" value="1"/>
</dbReference>
<organism evidence="8">
    <name type="scientific">Pinguiococcus pyrenoidosus</name>
    <dbReference type="NCBI Taxonomy" id="172671"/>
    <lineage>
        <taxon>Eukaryota</taxon>
        <taxon>Sar</taxon>
        <taxon>Stramenopiles</taxon>
        <taxon>Ochrophyta</taxon>
        <taxon>Pinguiophyceae</taxon>
        <taxon>Pinguiochrysidales</taxon>
        <taxon>Pinguiochrysidaceae</taxon>
        <taxon>Pinguiococcus</taxon>
    </lineage>
</organism>
<reference evidence="8" key="1">
    <citation type="submission" date="2021-01" db="EMBL/GenBank/DDBJ databases">
        <authorList>
            <person name="Corre E."/>
            <person name="Pelletier E."/>
            <person name="Niang G."/>
            <person name="Scheremetjew M."/>
            <person name="Finn R."/>
            <person name="Kale V."/>
            <person name="Holt S."/>
            <person name="Cochrane G."/>
            <person name="Meng A."/>
            <person name="Brown T."/>
            <person name="Cohen L."/>
        </authorList>
    </citation>
    <scope>NUCLEOTIDE SEQUENCE</scope>
    <source>
        <strain evidence="8">CCMP2078</strain>
    </source>
</reference>
<feature type="transmembrane region" description="Helical" evidence="6">
    <location>
        <begin position="143"/>
        <end position="163"/>
    </location>
</feature>
<name>A0A7R9YFX9_9STRA</name>
<evidence type="ECO:0000313" key="8">
    <source>
        <dbReference type="EMBL" id="CAD8263805.1"/>
    </source>
</evidence>
<dbReference type="PANTHER" id="PTHR10057">
    <property type="entry name" value="PERIPHERAL-TYPE BENZODIAZEPINE RECEPTOR"/>
    <property type="match status" value="1"/>
</dbReference>
<dbReference type="GO" id="GO:0033013">
    <property type="term" value="P:tetrapyrrole metabolic process"/>
    <property type="evidence" value="ECO:0007669"/>
    <property type="project" value="UniProtKB-ARBA"/>
</dbReference>
<evidence type="ECO:0000256" key="6">
    <source>
        <dbReference type="SAM" id="Phobius"/>
    </source>
</evidence>
<evidence type="ECO:0000256" key="7">
    <source>
        <dbReference type="SAM" id="SignalP"/>
    </source>
</evidence>
<keyword evidence="4 6" id="KW-1133">Transmembrane helix</keyword>
<accession>A0A7R9YFX9</accession>
<dbReference type="Gene3D" id="1.20.1260.100">
    <property type="entry name" value="TspO/MBR protein"/>
    <property type="match status" value="1"/>
</dbReference>
<evidence type="ECO:0000256" key="1">
    <source>
        <dbReference type="ARBA" id="ARBA00004141"/>
    </source>
</evidence>
<evidence type="ECO:0000256" key="2">
    <source>
        <dbReference type="ARBA" id="ARBA00007524"/>
    </source>
</evidence>
<dbReference type="PANTHER" id="PTHR10057:SF0">
    <property type="entry name" value="TRANSLOCATOR PROTEIN"/>
    <property type="match status" value="1"/>
</dbReference>
<comment type="subcellular location">
    <subcellularLocation>
        <location evidence="1">Membrane</location>
        <topology evidence="1">Multi-pass membrane protein</topology>
    </subcellularLocation>
</comment>
<keyword evidence="3 6" id="KW-0812">Transmembrane</keyword>
<dbReference type="Pfam" id="PF03073">
    <property type="entry name" value="TspO_MBR"/>
    <property type="match status" value="1"/>
</dbReference>
<evidence type="ECO:0000256" key="4">
    <source>
        <dbReference type="ARBA" id="ARBA00022989"/>
    </source>
</evidence>
<feature type="transmembrane region" description="Helical" evidence="6">
    <location>
        <begin position="89"/>
        <end position="107"/>
    </location>
</feature>
<feature type="chain" id="PRO_5030521087" description="Tryptophan-rich sensory protein" evidence="7">
    <location>
        <begin position="19"/>
        <end position="271"/>
    </location>
</feature>
<dbReference type="InterPro" id="IPR004307">
    <property type="entry name" value="TspO_MBR"/>
</dbReference>
<proteinExistence type="inferred from homology"/>
<sequence length="271" mass="29905">MASVRIFVLLSFFCGAAALRAPLRRLNIQLRPPRLGATPAESALPAPEAPKTDWEQVKKTTAGIAVQMLLINMFCKCVMNPAAHLLTTLSSPVYGTATAAVFFLAMARQSRVFAPMDASRPKGSDEAYQPKWKQPVWAPPGPVFPIVWISIAILRCISATMIWNVTGRNFVSLPLVVYYLHLSIGDAWNNLYTVQKRLGAGAFFIWFVWASVLGLTAVFYKTLPVAGYIIAPSAVWLSIASLLVTRIWELNRKEPQVLIPQSTSESDEAKQ</sequence>
<keyword evidence="5 6" id="KW-0472">Membrane</keyword>
<evidence type="ECO:0008006" key="9">
    <source>
        <dbReference type="Google" id="ProtNLM"/>
    </source>
</evidence>
<dbReference type="GO" id="GO:0016020">
    <property type="term" value="C:membrane"/>
    <property type="evidence" value="ECO:0007669"/>
    <property type="project" value="UniProtKB-SubCell"/>
</dbReference>
<gene>
    <name evidence="8" type="ORF">PPYR1160_LOCUS13307</name>
</gene>
<dbReference type="AlphaFoldDB" id="A0A7R9YFX9"/>
<evidence type="ECO:0000256" key="5">
    <source>
        <dbReference type="ARBA" id="ARBA00023136"/>
    </source>
</evidence>
<feature type="transmembrane region" description="Helical" evidence="6">
    <location>
        <begin position="226"/>
        <end position="244"/>
    </location>
</feature>
<keyword evidence="7" id="KW-0732">Signal</keyword>
<comment type="similarity">
    <text evidence="2">Belongs to the TspO/BZRP family.</text>
</comment>
<feature type="signal peptide" evidence="7">
    <location>
        <begin position="1"/>
        <end position="18"/>
    </location>
</feature>
<dbReference type="EMBL" id="HBEA01017528">
    <property type="protein sequence ID" value="CAD8263805.1"/>
    <property type="molecule type" value="Transcribed_RNA"/>
</dbReference>